<evidence type="ECO:0000313" key="1">
    <source>
        <dbReference type="EMBL" id="VDN02115.1"/>
    </source>
</evidence>
<dbReference type="WBParaSite" id="TCLT_0000494301-mRNA-1">
    <property type="protein sequence ID" value="TCLT_0000494301-mRNA-1"/>
    <property type="gene ID" value="TCLT_0000494301"/>
</dbReference>
<proteinExistence type="predicted"/>
<accession>A0A0N5CX38</accession>
<organism evidence="3">
    <name type="scientific">Thelazia callipaeda</name>
    <name type="common">Oriental eyeworm</name>
    <name type="synonym">Parasitic nematode</name>
    <dbReference type="NCBI Taxonomy" id="103827"/>
    <lineage>
        <taxon>Eukaryota</taxon>
        <taxon>Metazoa</taxon>
        <taxon>Ecdysozoa</taxon>
        <taxon>Nematoda</taxon>
        <taxon>Chromadorea</taxon>
        <taxon>Rhabditida</taxon>
        <taxon>Spirurina</taxon>
        <taxon>Spiruromorpha</taxon>
        <taxon>Thelazioidea</taxon>
        <taxon>Thelaziidae</taxon>
        <taxon>Thelazia</taxon>
    </lineage>
</organism>
<evidence type="ECO:0000313" key="2">
    <source>
        <dbReference type="Proteomes" id="UP000276776"/>
    </source>
</evidence>
<reference evidence="3" key="1">
    <citation type="submission" date="2017-02" db="UniProtKB">
        <authorList>
            <consortium name="WormBaseParasite"/>
        </authorList>
    </citation>
    <scope>IDENTIFICATION</scope>
</reference>
<sequence length="93" mass="10333">MKELDKRRQFPTNTISAKLKCRVKVLEYKSKHRSLKGKSGSDIANSGQSIVSSALIQQIEQKELIDVYVPLPSEQLHSALLSRGMAVRALAVL</sequence>
<keyword evidence="2" id="KW-1185">Reference proteome</keyword>
<protein>
    <submittedName>
        <fullName evidence="3">HTH_Tnp_Tc3_1 domain-containing protein</fullName>
    </submittedName>
</protein>
<name>A0A0N5CX38_THECL</name>
<gene>
    <name evidence="1" type="ORF">TCLT_LOCUS4932</name>
</gene>
<reference evidence="1 2" key="2">
    <citation type="submission" date="2018-11" db="EMBL/GenBank/DDBJ databases">
        <authorList>
            <consortium name="Pathogen Informatics"/>
        </authorList>
    </citation>
    <scope>NUCLEOTIDE SEQUENCE [LARGE SCALE GENOMIC DNA]</scope>
</reference>
<dbReference type="EMBL" id="UYYF01004311">
    <property type="protein sequence ID" value="VDN02115.1"/>
    <property type="molecule type" value="Genomic_DNA"/>
</dbReference>
<dbReference type="AlphaFoldDB" id="A0A0N5CX38"/>
<dbReference type="Proteomes" id="UP000276776">
    <property type="component" value="Unassembled WGS sequence"/>
</dbReference>
<evidence type="ECO:0000313" key="3">
    <source>
        <dbReference type="WBParaSite" id="TCLT_0000494301-mRNA-1"/>
    </source>
</evidence>